<proteinExistence type="predicted"/>
<evidence type="ECO:0000256" key="5">
    <source>
        <dbReference type="ARBA" id="ARBA00023242"/>
    </source>
</evidence>
<comment type="subcellular location">
    <subcellularLocation>
        <location evidence="2">Cytoplasm</location>
    </subcellularLocation>
    <subcellularLocation>
        <location evidence="1">Nucleus</location>
    </subcellularLocation>
</comment>
<evidence type="ECO:0000256" key="7">
    <source>
        <dbReference type="SAM" id="MobiDB-lite"/>
    </source>
</evidence>
<dbReference type="InterPro" id="IPR036028">
    <property type="entry name" value="SH3-like_dom_sf"/>
</dbReference>
<evidence type="ECO:0000256" key="6">
    <source>
        <dbReference type="PROSITE-ProRule" id="PRU00192"/>
    </source>
</evidence>
<dbReference type="Gene3D" id="2.30.30.40">
    <property type="entry name" value="SH3 Domains"/>
    <property type="match status" value="1"/>
</dbReference>
<dbReference type="Proteomes" id="UP000694722">
    <property type="component" value="Unplaced"/>
</dbReference>
<dbReference type="GO" id="GO:0005737">
    <property type="term" value="C:cytoplasm"/>
    <property type="evidence" value="ECO:0007669"/>
    <property type="project" value="UniProtKB-SubCell"/>
</dbReference>
<dbReference type="AlphaFoldDB" id="A0A8D1FR92"/>
<evidence type="ECO:0000256" key="2">
    <source>
        <dbReference type="ARBA" id="ARBA00004496"/>
    </source>
</evidence>
<evidence type="ECO:0000259" key="8">
    <source>
        <dbReference type="PROSITE" id="PS50002"/>
    </source>
</evidence>
<keyword evidence="3 6" id="KW-0728">SH3 domain</keyword>
<feature type="compositionally biased region" description="Basic and acidic residues" evidence="7">
    <location>
        <begin position="147"/>
        <end position="163"/>
    </location>
</feature>
<evidence type="ECO:0000256" key="1">
    <source>
        <dbReference type="ARBA" id="ARBA00004123"/>
    </source>
</evidence>
<evidence type="ECO:0000256" key="4">
    <source>
        <dbReference type="ARBA" id="ARBA00022490"/>
    </source>
</evidence>
<reference evidence="9" key="1">
    <citation type="submission" date="2025-08" db="UniProtKB">
        <authorList>
            <consortium name="Ensembl"/>
        </authorList>
    </citation>
    <scope>IDENTIFICATION</scope>
</reference>
<dbReference type="Pfam" id="PF00300">
    <property type="entry name" value="His_Phos_1"/>
    <property type="match status" value="1"/>
</dbReference>
<dbReference type="Pfam" id="PF14604">
    <property type="entry name" value="SH3_9"/>
    <property type="match status" value="1"/>
</dbReference>
<dbReference type="InterPro" id="IPR051710">
    <property type="entry name" value="Phosphatase_SH3-domain"/>
</dbReference>
<dbReference type="SUPFAM" id="SSF53254">
    <property type="entry name" value="Phosphoglycerate mutase-like"/>
    <property type="match status" value="1"/>
</dbReference>
<protein>
    <recommendedName>
        <fullName evidence="8">SH3 domain-containing protein</fullName>
    </recommendedName>
</protein>
<dbReference type="SUPFAM" id="SSF50044">
    <property type="entry name" value="SH3-domain"/>
    <property type="match status" value="1"/>
</dbReference>
<dbReference type="FunFam" id="2.30.30.40:FF:000052">
    <property type="entry name" value="Ubiquitin-associated and SH3 domain-containing protein B"/>
    <property type="match status" value="1"/>
</dbReference>
<feature type="region of interest" description="Disordered" evidence="7">
    <location>
        <begin position="144"/>
        <end position="172"/>
    </location>
</feature>
<sequence>RVQATEACTYCTVKPCTKQLHLTLAHKFYPHHQRTLEQLARAVHPGHSCQWTAALYSRDMRFVHYQTLRVLFQYKPQNVDELTLSLGDYIFVDPTQQEEASEGWVIGISQRTGCRGFLPENYTERASECDTWVKHRTYTFSRALDPGSRKDEASSRRNGEPHTPHMSRSASSLQSLQASILRRGVLVVRHGERVDQVFGKSWLQQCSTPDGKYYRPDLNFPRGLPRRSNGIKDFESDPPLSSCGIFQSRMAGEALLESGTSITSVFTSPALRCVQTAKHILEELKLEKKVKIRVEPGIFEWTKWEAGKTTPTLMTLEELKEANFNVSMDYREKSLMMLATDGGVTLIVGHGSALDSCTRPLLRLPPRDCADFGRLVRKIPFLGMCFCEENKEEGKWELVNPPVKTLTHGSNPAFNWRHWVQDN</sequence>
<dbReference type="PANTHER" id="PTHR16469">
    <property type="entry name" value="UBIQUITIN-ASSOCIATED AND SH3 DOMAIN-CONTAINING BA-RELATED"/>
    <property type="match status" value="1"/>
</dbReference>
<dbReference type="Gene3D" id="3.40.50.1240">
    <property type="entry name" value="Phosphoglycerate mutase-like"/>
    <property type="match status" value="1"/>
</dbReference>
<dbReference type="PROSITE" id="PS50002">
    <property type="entry name" value="SH3"/>
    <property type="match status" value="1"/>
</dbReference>
<dbReference type="InterPro" id="IPR029033">
    <property type="entry name" value="His_PPase_superfam"/>
</dbReference>
<dbReference type="SMART" id="SM00326">
    <property type="entry name" value="SH3"/>
    <property type="match status" value="1"/>
</dbReference>
<keyword evidence="5" id="KW-0539">Nucleus</keyword>
<keyword evidence="4" id="KW-0963">Cytoplasm</keyword>
<dbReference type="CDD" id="cd07067">
    <property type="entry name" value="HP_PGM_like"/>
    <property type="match status" value="1"/>
</dbReference>
<dbReference type="GO" id="GO:0005634">
    <property type="term" value="C:nucleus"/>
    <property type="evidence" value="ECO:0007669"/>
    <property type="project" value="UniProtKB-SubCell"/>
</dbReference>
<dbReference type="InterPro" id="IPR001452">
    <property type="entry name" value="SH3_domain"/>
</dbReference>
<name>A0A8D1FR92_PIG</name>
<accession>A0A8D1FR92</accession>
<dbReference type="Ensembl" id="ENSSSCT00040091630.1">
    <property type="protein sequence ID" value="ENSSSCP00040040417.1"/>
    <property type="gene ID" value="ENSSSCG00040066936.1"/>
</dbReference>
<evidence type="ECO:0000313" key="9">
    <source>
        <dbReference type="Ensembl" id="ENSSSCP00040040417.1"/>
    </source>
</evidence>
<dbReference type="InterPro" id="IPR013078">
    <property type="entry name" value="His_Pase_superF_clade-1"/>
</dbReference>
<organism evidence="9 10">
    <name type="scientific">Sus scrofa</name>
    <name type="common">Pig</name>
    <dbReference type="NCBI Taxonomy" id="9823"/>
    <lineage>
        <taxon>Eukaryota</taxon>
        <taxon>Metazoa</taxon>
        <taxon>Chordata</taxon>
        <taxon>Craniata</taxon>
        <taxon>Vertebrata</taxon>
        <taxon>Euteleostomi</taxon>
        <taxon>Mammalia</taxon>
        <taxon>Eutheria</taxon>
        <taxon>Laurasiatheria</taxon>
        <taxon>Artiodactyla</taxon>
        <taxon>Suina</taxon>
        <taxon>Suidae</taxon>
        <taxon>Sus</taxon>
    </lineage>
</organism>
<evidence type="ECO:0000313" key="10">
    <source>
        <dbReference type="Proteomes" id="UP000694722"/>
    </source>
</evidence>
<dbReference type="PANTHER" id="PTHR16469:SF7">
    <property type="entry name" value="UBIQUITIN-ASSOCIATED AND SH3 DOMAIN-CONTAINING PROTEIN A"/>
    <property type="match status" value="1"/>
</dbReference>
<feature type="domain" description="SH3" evidence="8">
    <location>
        <begin position="63"/>
        <end position="128"/>
    </location>
</feature>
<evidence type="ECO:0000256" key="3">
    <source>
        <dbReference type="ARBA" id="ARBA00022443"/>
    </source>
</evidence>